<dbReference type="NCBIfam" id="TIGR00277">
    <property type="entry name" value="HDIG"/>
    <property type="match status" value="1"/>
</dbReference>
<protein>
    <recommendedName>
        <fullName evidence="1">HD-GYP domain-containing protein</fullName>
    </recommendedName>
</protein>
<comment type="caution">
    <text evidence="2">The sequence shown here is derived from an EMBL/GenBank/DDBJ whole genome shotgun (WGS) entry which is preliminary data.</text>
</comment>
<dbReference type="InterPro" id="IPR037522">
    <property type="entry name" value="HD_GYP_dom"/>
</dbReference>
<dbReference type="Pfam" id="PF13487">
    <property type="entry name" value="HD_5"/>
    <property type="match status" value="1"/>
</dbReference>
<dbReference type="SUPFAM" id="SSF109604">
    <property type="entry name" value="HD-domain/PDEase-like"/>
    <property type="match status" value="1"/>
</dbReference>
<dbReference type="EMBL" id="BORR01000005">
    <property type="protein sequence ID" value="GIO36798.1"/>
    <property type="molecule type" value="Genomic_DNA"/>
</dbReference>
<dbReference type="InterPro" id="IPR003607">
    <property type="entry name" value="HD/PDEase_dom"/>
</dbReference>
<dbReference type="PROSITE" id="PS51832">
    <property type="entry name" value="HD_GYP"/>
    <property type="match status" value="1"/>
</dbReference>
<dbReference type="PANTHER" id="PTHR43155">
    <property type="entry name" value="CYCLIC DI-GMP PHOSPHODIESTERASE PA4108-RELATED"/>
    <property type="match status" value="1"/>
</dbReference>
<evidence type="ECO:0000259" key="1">
    <source>
        <dbReference type="PROSITE" id="PS51832"/>
    </source>
</evidence>
<dbReference type="CDD" id="cd00077">
    <property type="entry name" value="HDc"/>
    <property type="match status" value="1"/>
</dbReference>
<evidence type="ECO:0000313" key="2">
    <source>
        <dbReference type="EMBL" id="GIO36798.1"/>
    </source>
</evidence>
<sequence length="205" mass="23742">MSPLQELIDRQSVIYQESTPLIHLMNFMQKHRPEIYQHSIRVAIFAERIATKMNLGTCEKENLLRGCFLHDLGKIMLPISVLEQTAPLSTQQWRIIKLHPQVGADLLHNISDFEESVFEVILHHHERWDGYGYPSGLKEQEIPLLARICSIADAYDAMMSERPYRPNLTLEQVKQELQRNSAIQFDPDITRVALELFDSDNSYLG</sequence>
<dbReference type="Proteomes" id="UP000681162">
    <property type="component" value="Unassembled WGS sequence"/>
</dbReference>
<dbReference type="PANTHER" id="PTHR43155:SF2">
    <property type="entry name" value="CYCLIC DI-GMP PHOSPHODIESTERASE PA4108"/>
    <property type="match status" value="1"/>
</dbReference>
<dbReference type="AlphaFoldDB" id="A0A919XUS8"/>
<proteinExistence type="predicted"/>
<accession>A0A919XUS8</accession>
<evidence type="ECO:0000313" key="3">
    <source>
        <dbReference type="Proteomes" id="UP000681162"/>
    </source>
</evidence>
<dbReference type="RefSeq" id="WP_212939123.1">
    <property type="nucleotide sequence ID" value="NZ_BORR01000005.1"/>
</dbReference>
<dbReference type="InterPro" id="IPR006675">
    <property type="entry name" value="HDIG_dom"/>
</dbReference>
<name>A0A919XUS8_9BACL</name>
<organism evidence="2 3">
    <name type="scientific">Paenibacillus antibioticophila</name>
    <dbReference type="NCBI Taxonomy" id="1274374"/>
    <lineage>
        <taxon>Bacteria</taxon>
        <taxon>Bacillati</taxon>
        <taxon>Bacillota</taxon>
        <taxon>Bacilli</taxon>
        <taxon>Bacillales</taxon>
        <taxon>Paenibacillaceae</taxon>
        <taxon>Paenibacillus</taxon>
    </lineage>
</organism>
<gene>
    <name evidence="2" type="ORF">J41TS12_16590</name>
</gene>
<feature type="domain" description="HD-GYP" evidence="1">
    <location>
        <begin position="13"/>
        <end position="205"/>
    </location>
</feature>
<keyword evidence="3" id="KW-1185">Reference proteome</keyword>
<dbReference type="SMART" id="SM00471">
    <property type="entry name" value="HDc"/>
    <property type="match status" value="1"/>
</dbReference>
<dbReference type="Gene3D" id="1.10.3210.10">
    <property type="entry name" value="Hypothetical protein af1432"/>
    <property type="match status" value="1"/>
</dbReference>
<reference evidence="2 3" key="1">
    <citation type="submission" date="2021-03" db="EMBL/GenBank/DDBJ databases">
        <title>Antimicrobial resistance genes in bacteria isolated from Japanese honey, and their potential for conferring macrolide and lincosamide resistance in the American foulbrood pathogen Paenibacillus larvae.</title>
        <authorList>
            <person name="Okamoto M."/>
            <person name="Kumagai M."/>
            <person name="Kanamori H."/>
            <person name="Takamatsu D."/>
        </authorList>
    </citation>
    <scope>NUCLEOTIDE SEQUENCE [LARGE SCALE GENOMIC DNA]</scope>
    <source>
        <strain evidence="2 3">J41TS12</strain>
    </source>
</reference>